<dbReference type="InterPro" id="IPR020471">
    <property type="entry name" value="AKR"/>
</dbReference>
<comment type="caution">
    <text evidence="3">The sequence shown here is derived from an EMBL/GenBank/DDBJ whole genome shotgun (WGS) entry which is preliminary data.</text>
</comment>
<dbReference type="GO" id="GO:0016491">
    <property type="term" value="F:oxidoreductase activity"/>
    <property type="evidence" value="ECO:0007669"/>
    <property type="project" value="UniProtKB-KW"/>
</dbReference>
<dbReference type="InterPro" id="IPR050523">
    <property type="entry name" value="AKR_Detox_Biosynth"/>
</dbReference>
<dbReference type="GO" id="GO:0005829">
    <property type="term" value="C:cytosol"/>
    <property type="evidence" value="ECO:0007669"/>
    <property type="project" value="TreeGrafter"/>
</dbReference>
<dbReference type="SUPFAM" id="SSF51430">
    <property type="entry name" value="NAD(P)-linked oxidoreductase"/>
    <property type="match status" value="1"/>
</dbReference>
<sequence>MQTATLGGQLRVSRLCLGMMSFGATAWAPWVLDLAQAREVFCAALGHGVNFFDTSNSYSDGESERMLGRLVREHAARENVVLASKVGLPTLGGIGLAPAEIRRQLEGTLRRLHTDYLDLYQIHTWDEQVPIADTLGALEALRERGLIRAYGCSNLDAAQLAQAAAAGGRGFASAQLQINLLYREELVETVPWCRAHDVGVLAYSPLARGRLLGQAQADNAVRLSTDAKGDRLYGAAGGQMPARLAALAAQLGMTPAQLALAWVLAQPGVDGLIVGAMSPAQLAEAAEALARLPDATALAALDEGYRPREFLRVRLPR</sequence>
<accession>A0A556AVE6</accession>
<dbReference type="PRINTS" id="PR00069">
    <property type="entry name" value="ALDKETRDTASE"/>
</dbReference>
<evidence type="ECO:0000313" key="4">
    <source>
        <dbReference type="Proteomes" id="UP000318405"/>
    </source>
</evidence>
<dbReference type="EMBL" id="VLTJ01000012">
    <property type="protein sequence ID" value="TSH96897.1"/>
    <property type="molecule type" value="Genomic_DNA"/>
</dbReference>
<dbReference type="PANTHER" id="PTHR43364:SF4">
    <property type="entry name" value="NAD(P)-LINKED OXIDOREDUCTASE SUPERFAMILY PROTEIN"/>
    <property type="match status" value="1"/>
</dbReference>
<dbReference type="RefSeq" id="WP_143947557.1">
    <property type="nucleotide sequence ID" value="NZ_BAABMB010000002.1"/>
</dbReference>
<dbReference type="Pfam" id="PF00248">
    <property type="entry name" value="Aldo_ket_red"/>
    <property type="match status" value="1"/>
</dbReference>
<organism evidence="3 4">
    <name type="scientific">Verticiella sediminum</name>
    <dbReference type="NCBI Taxonomy" id="1247510"/>
    <lineage>
        <taxon>Bacteria</taxon>
        <taxon>Pseudomonadati</taxon>
        <taxon>Pseudomonadota</taxon>
        <taxon>Betaproteobacteria</taxon>
        <taxon>Burkholderiales</taxon>
        <taxon>Alcaligenaceae</taxon>
        <taxon>Verticiella</taxon>
    </lineage>
</organism>
<protein>
    <submittedName>
        <fullName evidence="3">Aldo/keto reductase</fullName>
    </submittedName>
</protein>
<evidence type="ECO:0000313" key="3">
    <source>
        <dbReference type="EMBL" id="TSH96897.1"/>
    </source>
</evidence>
<keyword evidence="4" id="KW-1185">Reference proteome</keyword>
<proteinExistence type="predicted"/>
<evidence type="ECO:0000259" key="2">
    <source>
        <dbReference type="Pfam" id="PF00248"/>
    </source>
</evidence>
<dbReference type="InterPro" id="IPR023210">
    <property type="entry name" value="NADP_OxRdtase_dom"/>
</dbReference>
<dbReference type="OrthoDB" id="5488419at2"/>
<gene>
    <name evidence="3" type="ORF">FOZ76_07650</name>
</gene>
<dbReference type="PANTHER" id="PTHR43364">
    <property type="entry name" value="NADH-SPECIFIC METHYLGLYOXAL REDUCTASE-RELATED"/>
    <property type="match status" value="1"/>
</dbReference>
<reference evidence="3 4" key="1">
    <citation type="submission" date="2019-07" db="EMBL/GenBank/DDBJ databases">
        <title>Qingshengfaniella alkalisoli gen. nov., sp. nov., isolated from saline soil.</title>
        <authorList>
            <person name="Xu L."/>
            <person name="Huang X.-X."/>
            <person name="Sun J.-Q."/>
        </authorList>
    </citation>
    <scope>NUCLEOTIDE SEQUENCE [LARGE SCALE GENOMIC DNA]</scope>
    <source>
        <strain evidence="3 4">DSM 27279</strain>
    </source>
</reference>
<dbReference type="InterPro" id="IPR036812">
    <property type="entry name" value="NAD(P)_OxRdtase_dom_sf"/>
</dbReference>
<evidence type="ECO:0000256" key="1">
    <source>
        <dbReference type="ARBA" id="ARBA00023002"/>
    </source>
</evidence>
<dbReference type="Gene3D" id="3.20.20.100">
    <property type="entry name" value="NADP-dependent oxidoreductase domain"/>
    <property type="match status" value="1"/>
</dbReference>
<dbReference type="AlphaFoldDB" id="A0A556AVE6"/>
<feature type="domain" description="NADP-dependent oxidoreductase" evidence="2">
    <location>
        <begin position="14"/>
        <end position="302"/>
    </location>
</feature>
<name>A0A556AVE6_9BURK</name>
<dbReference type="Proteomes" id="UP000318405">
    <property type="component" value="Unassembled WGS sequence"/>
</dbReference>
<keyword evidence="1" id="KW-0560">Oxidoreductase</keyword>